<evidence type="ECO:0000256" key="5">
    <source>
        <dbReference type="ARBA" id="ARBA00023054"/>
    </source>
</evidence>
<evidence type="ECO:0000256" key="4">
    <source>
        <dbReference type="ARBA" id="ARBA00022846"/>
    </source>
</evidence>
<dbReference type="PANTHER" id="PTHR14517:SF6">
    <property type="entry name" value="RE41410P"/>
    <property type="match status" value="1"/>
</dbReference>
<evidence type="ECO:0000256" key="2">
    <source>
        <dbReference type="ARBA" id="ARBA00006875"/>
    </source>
</evidence>
<keyword evidence="3" id="KW-0963">Cytoplasm</keyword>
<sequence>MTFRCGLVLEKENKEEMMIKLRRNREEERKKRIFNARERIIGLDLKTLDKQIEEKNIEKKKKQHEFEQYAKYANNMDETIQTIQKEQERKYKLTCKELEEYRKKYQTIDKQNEYDINDPYALRKDIPARLGDDDARCTVSSMQKFSGEDLSCGKRLSLQKTQNRESWEKQMLDKQNKSSSQKTKKQIDDLELKHKIQTETNSDLQAKLTRRQHNIDHASYNLQ</sequence>
<evidence type="ECO:0000256" key="3">
    <source>
        <dbReference type="ARBA" id="ARBA00022490"/>
    </source>
</evidence>
<evidence type="ECO:0000256" key="6">
    <source>
        <dbReference type="ARBA" id="ARBA00023069"/>
    </source>
</evidence>
<name>A0A177AQU1_9BILA</name>
<dbReference type="Proteomes" id="UP000078046">
    <property type="component" value="Unassembled WGS sequence"/>
</dbReference>
<evidence type="ECO:0000256" key="10">
    <source>
        <dbReference type="SAM" id="Coils"/>
    </source>
</evidence>
<feature type="coiled-coil region" evidence="10">
    <location>
        <begin position="11"/>
        <end position="104"/>
    </location>
</feature>
<comment type="similarity">
    <text evidence="2">Belongs to the RIB43A family.</text>
</comment>
<keyword evidence="5 10" id="KW-0175">Coiled coil</keyword>
<evidence type="ECO:0000256" key="11">
    <source>
        <dbReference type="SAM" id="MobiDB-lite"/>
    </source>
</evidence>
<feature type="compositionally biased region" description="Basic and acidic residues" evidence="11">
    <location>
        <begin position="185"/>
        <end position="194"/>
    </location>
</feature>
<feature type="non-terminal residue" evidence="12">
    <location>
        <position position="223"/>
    </location>
</feature>
<accession>A0A177AQU1</accession>
<evidence type="ECO:0008006" key="14">
    <source>
        <dbReference type="Google" id="ProtNLM"/>
    </source>
</evidence>
<organism evidence="12 13">
    <name type="scientific">Intoshia linei</name>
    <dbReference type="NCBI Taxonomy" id="1819745"/>
    <lineage>
        <taxon>Eukaryota</taxon>
        <taxon>Metazoa</taxon>
        <taxon>Spiralia</taxon>
        <taxon>Lophotrochozoa</taxon>
        <taxon>Mesozoa</taxon>
        <taxon>Orthonectida</taxon>
        <taxon>Rhopaluridae</taxon>
        <taxon>Intoshia</taxon>
    </lineage>
</organism>
<dbReference type="EMBL" id="LWCA01002617">
    <property type="protein sequence ID" value="OAF63771.1"/>
    <property type="molecule type" value="Genomic_DNA"/>
</dbReference>
<comment type="subcellular location">
    <subcellularLocation>
        <location evidence="1">Cytoplasm</location>
        <location evidence="1">Cytoskeleton</location>
        <location evidence="1">Flagellum axoneme</location>
    </subcellularLocation>
</comment>
<dbReference type="OrthoDB" id="429119at2759"/>
<comment type="subunit">
    <text evidence="9">Microtubule inner protein component of sperm flagellar doublet microtubules.</text>
</comment>
<keyword evidence="4" id="KW-0282">Flagellum</keyword>
<evidence type="ECO:0000256" key="9">
    <source>
        <dbReference type="ARBA" id="ARBA00046435"/>
    </source>
</evidence>
<keyword evidence="7" id="KW-0206">Cytoskeleton</keyword>
<keyword evidence="8" id="KW-0966">Cell projection</keyword>
<dbReference type="InterPro" id="IPR008805">
    <property type="entry name" value="RIB43A"/>
</dbReference>
<reference evidence="12 13" key="1">
    <citation type="submission" date="2016-04" db="EMBL/GenBank/DDBJ databases">
        <title>The genome of Intoshia linei affirms orthonectids as highly simplified spiralians.</title>
        <authorList>
            <person name="Mikhailov K.V."/>
            <person name="Slusarev G.S."/>
            <person name="Nikitin M.A."/>
            <person name="Logacheva M.D."/>
            <person name="Penin A."/>
            <person name="Aleoshin V."/>
            <person name="Panchin Y.V."/>
        </authorList>
    </citation>
    <scope>NUCLEOTIDE SEQUENCE [LARGE SCALE GENOMIC DNA]</scope>
    <source>
        <strain evidence="12">Intl2013</strain>
        <tissue evidence="12">Whole animal</tissue>
    </source>
</reference>
<keyword evidence="6" id="KW-0969">Cilium</keyword>
<feature type="region of interest" description="Disordered" evidence="11">
    <location>
        <begin position="161"/>
        <end position="194"/>
    </location>
</feature>
<proteinExistence type="inferred from homology"/>
<dbReference type="Pfam" id="PF05914">
    <property type="entry name" value="RIB43A"/>
    <property type="match status" value="1"/>
</dbReference>
<evidence type="ECO:0000256" key="1">
    <source>
        <dbReference type="ARBA" id="ARBA00004611"/>
    </source>
</evidence>
<evidence type="ECO:0000256" key="7">
    <source>
        <dbReference type="ARBA" id="ARBA00023212"/>
    </source>
</evidence>
<evidence type="ECO:0000256" key="8">
    <source>
        <dbReference type="ARBA" id="ARBA00023273"/>
    </source>
</evidence>
<evidence type="ECO:0000313" key="13">
    <source>
        <dbReference type="Proteomes" id="UP000078046"/>
    </source>
</evidence>
<evidence type="ECO:0000313" key="12">
    <source>
        <dbReference type="EMBL" id="OAF63771.1"/>
    </source>
</evidence>
<protein>
    <recommendedName>
        <fullName evidence="14">RIB43A-like with coiled-coils protein 2</fullName>
    </recommendedName>
</protein>
<feature type="compositionally biased region" description="Basic and acidic residues" evidence="11">
    <location>
        <begin position="162"/>
        <end position="176"/>
    </location>
</feature>
<dbReference type="AlphaFoldDB" id="A0A177AQU1"/>
<gene>
    <name evidence="12" type="ORF">A3Q56_08523</name>
</gene>
<dbReference type="PANTHER" id="PTHR14517">
    <property type="entry name" value="RIB43A-RELATED"/>
    <property type="match status" value="1"/>
</dbReference>
<keyword evidence="13" id="KW-1185">Reference proteome</keyword>
<comment type="caution">
    <text evidence="12">The sequence shown here is derived from an EMBL/GenBank/DDBJ whole genome shotgun (WGS) entry which is preliminary data.</text>
</comment>